<evidence type="ECO:0000256" key="2">
    <source>
        <dbReference type="SAM" id="MobiDB-lite"/>
    </source>
</evidence>
<comment type="caution">
    <text evidence="5">The sequence shown here is derived from an EMBL/GenBank/DDBJ whole genome shotgun (WGS) entry which is preliminary data.</text>
</comment>
<comment type="similarity">
    <text evidence="1">Belongs to the N-acetylmuramoyl-L-alanine amidase 2 family.</text>
</comment>
<evidence type="ECO:0000256" key="3">
    <source>
        <dbReference type="SAM" id="SignalP"/>
    </source>
</evidence>
<feature type="chain" id="PRO_5045358180" description="Peptidoglycan recognition protein family domain-containing protein" evidence="3">
    <location>
        <begin position="29"/>
        <end position="699"/>
    </location>
</feature>
<name>A0ABQ3XUZ2_9ACTN</name>
<dbReference type="SUPFAM" id="SSF49785">
    <property type="entry name" value="Galactose-binding domain-like"/>
    <property type="match status" value="1"/>
</dbReference>
<dbReference type="PANTHER" id="PTHR11022:SF41">
    <property type="entry name" value="PEPTIDOGLYCAN-RECOGNITION PROTEIN LC-RELATED"/>
    <property type="match status" value="1"/>
</dbReference>
<dbReference type="PANTHER" id="PTHR11022">
    <property type="entry name" value="PEPTIDOGLYCAN RECOGNITION PROTEIN"/>
    <property type="match status" value="1"/>
</dbReference>
<keyword evidence="3" id="KW-0732">Signal</keyword>
<keyword evidence="6" id="KW-1185">Reference proteome</keyword>
<accession>A0ABQ3XUZ2</accession>
<organism evidence="5 6">
    <name type="scientific">Paractinoplanes deccanensis</name>
    <dbReference type="NCBI Taxonomy" id="113561"/>
    <lineage>
        <taxon>Bacteria</taxon>
        <taxon>Bacillati</taxon>
        <taxon>Actinomycetota</taxon>
        <taxon>Actinomycetes</taxon>
        <taxon>Micromonosporales</taxon>
        <taxon>Micromonosporaceae</taxon>
        <taxon>Paractinoplanes</taxon>
    </lineage>
</organism>
<evidence type="ECO:0000313" key="6">
    <source>
        <dbReference type="Proteomes" id="UP000609879"/>
    </source>
</evidence>
<dbReference type="Proteomes" id="UP000609879">
    <property type="component" value="Unassembled WGS sequence"/>
</dbReference>
<dbReference type="SMART" id="SM00701">
    <property type="entry name" value="PGRP"/>
    <property type="match status" value="1"/>
</dbReference>
<evidence type="ECO:0000313" key="5">
    <source>
        <dbReference type="EMBL" id="GID71525.1"/>
    </source>
</evidence>
<feature type="compositionally biased region" description="Low complexity" evidence="2">
    <location>
        <begin position="166"/>
        <end position="187"/>
    </location>
</feature>
<feature type="region of interest" description="Disordered" evidence="2">
    <location>
        <begin position="144"/>
        <end position="187"/>
    </location>
</feature>
<dbReference type="CDD" id="cd06583">
    <property type="entry name" value="PGRP"/>
    <property type="match status" value="1"/>
</dbReference>
<dbReference type="InterPro" id="IPR006619">
    <property type="entry name" value="PGRP_domain_met/bac"/>
</dbReference>
<dbReference type="Gene3D" id="2.60.120.260">
    <property type="entry name" value="Galactose-binding domain-like"/>
    <property type="match status" value="1"/>
</dbReference>
<dbReference type="InterPro" id="IPR015510">
    <property type="entry name" value="PGRP"/>
</dbReference>
<gene>
    <name evidence="5" type="ORF">Ade02nite_01660</name>
</gene>
<dbReference type="InterPro" id="IPR008979">
    <property type="entry name" value="Galactose-bd-like_sf"/>
</dbReference>
<sequence>MHRNRTKTRAASALLTITAGLTIPQSHASAAPAAAPELQTVSLHAPATSRTRTQPFSLIGATWADPSATVGGTVRIRTRALDTGRWSAWQSLEADGNTPGARRGSTDPLWVGPSNGIEAQIAGGDAPLPADLRLDLVNPDAHAAALSQRSSLPDKSDKSVIRGRVGPTDGGADPAGPAARSAQGASAGRLRGVARAAAVTLPPRPVPRMVYRAGWGANEAIVKGEPEYTGVIQEFFVHHTATGNGYSCSQSAAVIRGIQAYHVRSRGWDDIGYNFLVDRCGTIFEGRRGGVALPVLGAHTMGFNTDASAIAVIGTYGGSGVSATVRRAIGTVAAYKLGAAGNPPAGRVVLTSGGSNRYPQGAKVEMWRISGHRDAGRTDCPGDALYGQLPAIRAIAGGAPAGFRLLSMGAAWPYGGMWFTKGTIRPRWDTRTASALINRFEVYVDGVLAAAAPGTHRTFSVTVGPGKHLVSIRALHLSGRVAGISTTVVSDAVAPVYDKEPDLVLRPGTVGATVPVRLDWKVTDPNGLIYVGLTRPARTNLFTTTTSRAFAIRPGAPATYAMIAGDRARNTVSASVTRTPVVLAEAASQRTGTWRLLNNRAYLGGAALGAATAGSSASWTLSGSSVALIFSRGPNAGRVRIFVDGQAQGTVDLKSTGPLNRQAVWSRWWNDSGEHTVRVEVEGTPGRPGVAIDGLVYLK</sequence>
<protein>
    <recommendedName>
        <fullName evidence="4">Peptidoglycan recognition protein family domain-containing protein</fullName>
    </recommendedName>
</protein>
<reference evidence="5 6" key="1">
    <citation type="submission" date="2021-01" db="EMBL/GenBank/DDBJ databases">
        <title>Whole genome shotgun sequence of Actinoplanes deccanensis NBRC 13994.</title>
        <authorList>
            <person name="Komaki H."/>
            <person name="Tamura T."/>
        </authorList>
    </citation>
    <scope>NUCLEOTIDE SEQUENCE [LARGE SCALE GENOMIC DNA]</scope>
    <source>
        <strain evidence="5 6">NBRC 13994</strain>
    </source>
</reference>
<dbReference type="Pfam" id="PF01510">
    <property type="entry name" value="Amidase_2"/>
    <property type="match status" value="1"/>
</dbReference>
<dbReference type="InterPro" id="IPR002502">
    <property type="entry name" value="Amidase_domain"/>
</dbReference>
<evidence type="ECO:0000259" key="4">
    <source>
        <dbReference type="SMART" id="SM00701"/>
    </source>
</evidence>
<proteinExistence type="inferred from homology"/>
<feature type="domain" description="Peptidoglycan recognition protein family" evidence="4">
    <location>
        <begin position="207"/>
        <end position="355"/>
    </location>
</feature>
<evidence type="ECO:0000256" key="1">
    <source>
        <dbReference type="ARBA" id="ARBA00007553"/>
    </source>
</evidence>
<dbReference type="EMBL" id="BOMI01000002">
    <property type="protein sequence ID" value="GID71525.1"/>
    <property type="molecule type" value="Genomic_DNA"/>
</dbReference>
<dbReference type="Gene3D" id="3.40.80.10">
    <property type="entry name" value="Peptidoglycan recognition protein-like"/>
    <property type="match status" value="1"/>
</dbReference>
<feature type="signal peptide" evidence="3">
    <location>
        <begin position="1"/>
        <end position="28"/>
    </location>
</feature>
<dbReference type="InterPro" id="IPR036505">
    <property type="entry name" value="Amidase/PGRP_sf"/>
</dbReference>
<dbReference type="SUPFAM" id="SSF55846">
    <property type="entry name" value="N-acetylmuramoyl-L-alanine amidase-like"/>
    <property type="match status" value="1"/>
</dbReference>